<keyword evidence="2" id="KW-1133">Transmembrane helix</keyword>
<feature type="transmembrane region" description="Helical" evidence="2">
    <location>
        <begin position="20"/>
        <end position="38"/>
    </location>
</feature>
<feature type="domain" description="Type 4 secretion system PilS N-terminal" evidence="3">
    <location>
        <begin position="48"/>
        <end position="195"/>
    </location>
</feature>
<protein>
    <submittedName>
        <fullName evidence="4">PilS family plasmid conjugative transfer prepilin</fullName>
    </submittedName>
</protein>
<proteinExistence type="predicted"/>
<dbReference type="GO" id="GO:0016020">
    <property type="term" value="C:membrane"/>
    <property type="evidence" value="ECO:0007669"/>
    <property type="project" value="UniProtKB-SubCell"/>
</dbReference>
<dbReference type="InterPro" id="IPR045584">
    <property type="entry name" value="Pilin-like"/>
</dbReference>
<keyword evidence="5" id="KW-1185">Reference proteome</keyword>
<reference evidence="4 5" key="1">
    <citation type="submission" date="2016-04" db="EMBL/GenBank/DDBJ databases">
        <title>ATOL: Assembling a taxonomically balanced genome-scale reconstruction of the evolutionary history of the Enterobacteriaceae.</title>
        <authorList>
            <person name="Plunkett G.III."/>
            <person name="Neeno-Eckwall E.C."/>
            <person name="Glasner J.D."/>
            <person name="Perna N.T."/>
        </authorList>
    </citation>
    <scope>NUCLEOTIDE SEQUENCE [LARGE SCALE GENOMIC DNA]</scope>
    <source>
        <strain evidence="4 5">ATCC 12841</strain>
    </source>
</reference>
<dbReference type="AlphaFoldDB" id="A0AA91EE43"/>
<dbReference type="SUPFAM" id="SSF54523">
    <property type="entry name" value="Pili subunits"/>
    <property type="match status" value="1"/>
</dbReference>
<keyword evidence="2" id="KW-0812">Transmembrane</keyword>
<evidence type="ECO:0000313" key="5">
    <source>
        <dbReference type="Proteomes" id="UP000078431"/>
    </source>
</evidence>
<gene>
    <name evidence="4" type="ORF">M993_02327</name>
</gene>
<comment type="caution">
    <text evidence="4">The sequence shown here is derived from an EMBL/GenBank/DDBJ whole genome shotgun (WGS) entry which is preliminary data.</text>
</comment>
<dbReference type="Proteomes" id="UP000078431">
    <property type="component" value="Unassembled WGS sequence"/>
</dbReference>
<dbReference type="InterPro" id="IPR014911">
    <property type="entry name" value="PilS_N"/>
</dbReference>
<comment type="subcellular location">
    <subcellularLocation>
        <location evidence="1">Membrane</location>
    </subcellularLocation>
</comment>
<dbReference type="RefSeq" id="WP_060435747.1">
    <property type="nucleotide sequence ID" value="NZ_LXEX01000031.1"/>
</dbReference>
<keyword evidence="2" id="KW-0472">Membrane</keyword>
<sequence>MSANPLSVSVRRQPHRGWGIIENGTLAILAIIVIVYVVSKLWGLWTQKDVAMEVTNYQSIITYVRGNFKQTSGYNFTSAATMTGTVIAAGGAKGMTIQGDETSGTATMTNTFGGQVVITPVAANGFNNGFSLSSAKIPQDACISIAQQMGNGAYTSVSINSSAHTDGNVSAETATKECIKDSGGTGQNTLTFTVNG</sequence>
<evidence type="ECO:0000259" key="3">
    <source>
        <dbReference type="Pfam" id="PF08805"/>
    </source>
</evidence>
<evidence type="ECO:0000256" key="1">
    <source>
        <dbReference type="ARBA" id="ARBA00004370"/>
    </source>
</evidence>
<dbReference type="EMBL" id="LXEX01000031">
    <property type="protein sequence ID" value="OAT59024.1"/>
    <property type="molecule type" value="Genomic_DNA"/>
</dbReference>
<evidence type="ECO:0000256" key="2">
    <source>
        <dbReference type="SAM" id="Phobius"/>
    </source>
</evidence>
<dbReference type="Gene3D" id="3.30.1690.10">
    <property type="entry name" value="TcpA-like pilin"/>
    <property type="match status" value="1"/>
</dbReference>
<evidence type="ECO:0000313" key="4">
    <source>
        <dbReference type="EMBL" id="OAT59024.1"/>
    </source>
</evidence>
<accession>A0AA91EE43</accession>
<name>A0AA91EE43_9GAMM</name>
<dbReference type="Pfam" id="PF08805">
    <property type="entry name" value="PilS"/>
    <property type="match status" value="1"/>
</dbReference>
<organism evidence="4 5">
    <name type="scientific">Obesumbacterium proteus ATCC 12841</name>
    <dbReference type="NCBI Taxonomy" id="1354268"/>
    <lineage>
        <taxon>Bacteria</taxon>
        <taxon>Pseudomonadati</taxon>
        <taxon>Pseudomonadota</taxon>
        <taxon>Gammaproteobacteria</taxon>
        <taxon>Enterobacterales</taxon>
        <taxon>Hafniaceae</taxon>
        <taxon>Obesumbacterium</taxon>
    </lineage>
</organism>